<dbReference type="Pfam" id="PF04198">
    <property type="entry name" value="Sugar-bind"/>
    <property type="match status" value="1"/>
</dbReference>
<dbReference type="SUPFAM" id="SSF100950">
    <property type="entry name" value="NagB/RpiA/CoA transferase-like"/>
    <property type="match status" value="1"/>
</dbReference>
<dbReference type="RefSeq" id="WP_381433074.1">
    <property type="nucleotide sequence ID" value="NZ_JBHSNO010000005.1"/>
</dbReference>
<keyword evidence="4" id="KW-0804">Transcription</keyword>
<dbReference type="Gene3D" id="1.10.10.60">
    <property type="entry name" value="Homeodomain-like"/>
    <property type="match status" value="1"/>
</dbReference>
<evidence type="ECO:0000256" key="3">
    <source>
        <dbReference type="ARBA" id="ARBA00023125"/>
    </source>
</evidence>
<keyword evidence="7" id="KW-1185">Reference proteome</keyword>
<evidence type="ECO:0000256" key="2">
    <source>
        <dbReference type="ARBA" id="ARBA00023015"/>
    </source>
</evidence>
<reference evidence="7" key="1">
    <citation type="journal article" date="2019" name="Int. J. Syst. Evol. Microbiol.">
        <title>The Global Catalogue of Microorganisms (GCM) 10K type strain sequencing project: providing services to taxonomists for standard genome sequencing and annotation.</title>
        <authorList>
            <consortium name="The Broad Institute Genomics Platform"/>
            <consortium name="The Broad Institute Genome Sequencing Center for Infectious Disease"/>
            <person name="Wu L."/>
            <person name="Ma J."/>
        </authorList>
    </citation>
    <scope>NUCLEOTIDE SEQUENCE [LARGE SCALE GENOMIC DNA]</scope>
    <source>
        <strain evidence="7">CGMCC 4.1434</strain>
    </source>
</reference>
<gene>
    <name evidence="6" type="ORF">ACFPRA_09150</name>
</gene>
<evidence type="ECO:0000259" key="5">
    <source>
        <dbReference type="PROSITE" id="PS50943"/>
    </source>
</evidence>
<proteinExistence type="inferred from homology"/>
<organism evidence="6 7">
    <name type="scientific">Sporosarcina soli</name>
    <dbReference type="NCBI Taxonomy" id="334736"/>
    <lineage>
        <taxon>Bacteria</taxon>
        <taxon>Bacillati</taxon>
        <taxon>Bacillota</taxon>
        <taxon>Bacilli</taxon>
        <taxon>Bacillales</taxon>
        <taxon>Caryophanaceae</taxon>
        <taxon>Sporosarcina</taxon>
    </lineage>
</organism>
<accession>A0ABW0TJ99</accession>
<evidence type="ECO:0000256" key="1">
    <source>
        <dbReference type="ARBA" id="ARBA00010466"/>
    </source>
</evidence>
<name>A0ABW0TJ99_9BACL</name>
<dbReference type="InterPro" id="IPR001387">
    <property type="entry name" value="Cro/C1-type_HTH"/>
</dbReference>
<keyword evidence="3" id="KW-0238">DNA-binding</keyword>
<sequence>MYSQVEMIKVAKLYYEMNLTQKEIAEKLNYSRATISRIIDAAFKAGIIKVDIQYTLSSVQKLENQIKENYKLKKVFVAPVYLNEPKLVLNDVGKAVAAYLDEICENDSILGVSWGTSLGHVVPYLKKKMLPNMKIVQLNGGVAKSTYSTGSVALLEKFSRAFMAEHYHLPVPSIVDSQIIAEAIMTDSSIEQALELGSQCNIALFGIGNVSYESVLYKGGYFKGDAYEELIQKKAVGDICSRYFSVTGEVVDQHLNQRTIGLELEKLRNKDYSIALAAGKEKADSVIGALNGGYVDTLFIDEELAKEICKKEMWIYDESSQII</sequence>
<dbReference type="Pfam" id="PF04545">
    <property type="entry name" value="Sigma70_r4"/>
    <property type="match status" value="1"/>
</dbReference>
<comment type="caution">
    <text evidence="6">The sequence shown here is derived from an EMBL/GenBank/DDBJ whole genome shotgun (WGS) entry which is preliminary data.</text>
</comment>
<comment type="similarity">
    <text evidence="1">Belongs to the SorC transcriptional regulatory family.</text>
</comment>
<dbReference type="EMBL" id="JBHSNO010000005">
    <property type="protein sequence ID" value="MFC5589053.1"/>
    <property type="molecule type" value="Genomic_DNA"/>
</dbReference>
<dbReference type="Proteomes" id="UP001596109">
    <property type="component" value="Unassembled WGS sequence"/>
</dbReference>
<evidence type="ECO:0000313" key="6">
    <source>
        <dbReference type="EMBL" id="MFC5589053.1"/>
    </source>
</evidence>
<feature type="domain" description="HTH cro/C1-type" evidence="5">
    <location>
        <begin position="16"/>
        <end position="38"/>
    </location>
</feature>
<evidence type="ECO:0000256" key="4">
    <source>
        <dbReference type="ARBA" id="ARBA00023163"/>
    </source>
</evidence>
<dbReference type="InterPro" id="IPR037171">
    <property type="entry name" value="NagB/RpiA_transferase-like"/>
</dbReference>
<dbReference type="InterPro" id="IPR051054">
    <property type="entry name" value="SorC_transcr_regulators"/>
</dbReference>
<evidence type="ECO:0000313" key="7">
    <source>
        <dbReference type="Proteomes" id="UP001596109"/>
    </source>
</evidence>
<dbReference type="PROSITE" id="PS50943">
    <property type="entry name" value="HTH_CROC1"/>
    <property type="match status" value="1"/>
</dbReference>
<dbReference type="PANTHER" id="PTHR34294:SF1">
    <property type="entry name" value="TRANSCRIPTIONAL REGULATOR LSRR"/>
    <property type="match status" value="1"/>
</dbReference>
<dbReference type="InterPro" id="IPR007324">
    <property type="entry name" value="Sugar-bd_dom_put"/>
</dbReference>
<protein>
    <submittedName>
        <fullName evidence="6">Sugar-binding transcriptional regulator</fullName>
    </submittedName>
</protein>
<dbReference type="PANTHER" id="PTHR34294">
    <property type="entry name" value="TRANSCRIPTIONAL REGULATOR-RELATED"/>
    <property type="match status" value="1"/>
</dbReference>
<dbReference type="Gene3D" id="3.40.50.1360">
    <property type="match status" value="1"/>
</dbReference>
<dbReference type="InterPro" id="IPR007630">
    <property type="entry name" value="RNA_pol_sigma70_r4"/>
</dbReference>
<keyword evidence="2" id="KW-0805">Transcription regulation</keyword>